<dbReference type="InterPro" id="IPR005263">
    <property type="entry name" value="DapA"/>
</dbReference>
<keyword evidence="8 12" id="KW-0457">Lysine biosynthesis</keyword>
<comment type="pathway">
    <text evidence="2 12">Amino-acid biosynthesis; L-lysine biosynthesis via DAP pathway; (S)-tetrahydrodipicolinate from L-aspartate: step 3/4.</text>
</comment>
<comment type="catalytic activity">
    <reaction evidence="11 12">
        <text>L-aspartate 4-semialdehyde + pyruvate = (2S,4S)-4-hydroxy-2,3,4,5-tetrahydrodipicolinate + H2O + H(+)</text>
        <dbReference type="Rhea" id="RHEA:34171"/>
        <dbReference type="ChEBI" id="CHEBI:15361"/>
        <dbReference type="ChEBI" id="CHEBI:15377"/>
        <dbReference type="ChEBI" id="CHEBI:15378"/>
        <dbReference type="ChEBI" id="CHEBI:67139"/>
        <dbReference type="ChEBI" id="CHEBI:537519"/>
        <dbReference type="EC" id="4.3.3.7"/>
    </reaction>
</comment>
<dbReference type="GO" id="GO:0005737">
    <property type="term" value="C:cytoplasm"/>
    <property type="evidence" value="ECO:0007669"/>
    <property type="project" value="UniProtKB-SubCell"/>
</dbReference>
<evidence type="ECO:0000313" key="17">
    <source>
        <dbReference type="Proteomes" id="UP000639396"/>
    </source>
</evidence>
<dbReference type="GO" id="GO:0019877">
    <property type="term" value="P:diaminopimelate biosynthetic process"/>
    <property type="evidence" value="ECO:0007669"/>
    <property type="project" value="UniProtKB-UniRule"/>
</dbReference>
<proteinExistence type="inferred from homology"/>
<evidence type="ECO:0000256" key="3">
    <source>
        <dbReference type="ARBA" id="ARBA00007592"/>
    </source>
</evidence>
<evidence type="ECO:0000256" key="4">
    <source>
        <dbReference type="ARBA" id="ARBA00012086"/>
    </source>
</evidence>
<evidence type="ECO:0000256" key="1">
    <source>
        <dbReference type="ARBA" id="ARBA00003294"/>
    </source>
</evidence>
<dbReference type="InterPro" id="IPR013785">
    <property type="entry name" value="Aldolase_TIM"/>
</dbReference>
<evidence type="ECO:0000256" key="6">
    <source>
        <dbReference type="ARBA" id="ARBA00022605"/>
    </source>
</evidence>
<comment type="function">
    <text evidence="1 12">Catalyzes the condensation of (S)-aspartate-beta-semialdehyde [(S)-ASA] and pyruvate to 4-hydroxy-tetrahydrodipicolinate (HTPA).</text>
</comment>
<comment type="caution">
    <text evidence="12">Lacks conserved residue(s) required for the propagation of feature annotation.</text>
</comment>
<evidence type="ECO:0000313" key="16">
    <source>
        <dbReference type="EMBL" id="MBD2865965.1"/>
    </source>
</evidence>
<dbReference type="Gene3D" id="3.20.20.70">
    <property type="entry name" value="Aldolase class I"/>
    <property type="match status" value="1"/>
</dbReference>
<dbReference type="InterPro" id="IPR020625">
    <property type="entry name" value="Schiff_base-form_aldolases_AS"/>
</dbReference>
<comment type="subunit">
    <text evidence="12">Homotetramer; dimer of dimers.</text>
</comment>
<feature type="active site" description="Proton donor/acceptor" evidence="12 14">
    <location>
        <position position="137"/>
    </location>
</feature>
<dbReference type="PRINTS" id="PR00146">
    <property type="entry name" value="DHPICSNTHASE"/>
</dbReference>
<dbReference type="SUPFAM" id="SSF51569">
    <property type="entry name" value="Aldolase"/>
    <property type="match status" value="1"/>
</dbReference>
<dbReference type="InterPro" id="IPR002220">
    <property type="entry name" value="DapA-like"/>
</dbReference>
<dbReference type="CDD" id="cd00950">
    <property type="entry name" value="DHDPS"/>
    <property type="match status" value="1"/>
</dbReference>
<comment type="caution">
    <text evidence="12">Was originally thought to be a dihydrodipicolinate synthase (DHDPS), catalyzing the condensation of (S)-aspartate-beta-semialdehyde [(S)-ASA] and pyruvate to dihydrodipicolinate (DHDP). However, it was shown in E.coli that the product of the enzymatic reaction is not dihydrodipicolinate but in fact (4S)-4-hydroxy-2,3,4,5-tetrahydro-(2S)-dipicolinic acid (HTPA), and that the consecutive dehydration reaction leading to DHDP is not spontaneous but catalyzed by DapB.</text>
</comment>
<dbReference type="EMBL" id="JACXJA010000050">
    <property type="protein sequence ID" value="MBD2865965.1"/>
    <property type="molecule type" value="Genomic_DNA"/>
</dbReference>
<dbReference type="GO" id="GO:0008840">
    <property type="term" value="F:4-hydroxy-tetrahydrodipicolinate synthase activity"/>
    <property type="evidence" value="ECO:0007669"/>
    <property type="project" value="UniProtKB-UniRule"/>
</dbReference>
<feature type="binding site" evidence="12 15">
    <location>
        <position position="49"/>
    </location>
    <ligand>
        <name>pyruvate</name>
        <dbReference type="ChEBI" id="CHEBI:15361"/>
    </ligand>
</feature>
<dbReference type="EC" id="4.3.3.7" evidence="4 12"/>
<comment type="subcellular location">
    <subcellularLocation>
        <location evidence="12">Cytoplasm</location>
    </subcellularLocation>
</comment>
<dbReference type="SMART" id="SM01130">
    <property type="entry name" value="DHDPS"/>
    <property type="match status" value="1"/>
</dbReference>
<accession>A0A927CE67</accession>
<dbReference type="AlphaFoldDB" id="A0A927CE67"/>
<evidence type="ECO:0000256" key="11">
    <source>
        <dbReference type="ARBA" id="ARBA00047836"/>
    </source>
</evidence>
<evidence type="ECO:0000256" key="12">
    <source>
        <dbReference type="HAMAP-Rule" id="MF_00418"/>
    </source>
</evidence>
<dbReference type="Proteomes" id="UP000639396">
    <property type="component" value="Unassembled WGS sequence"/>
</dbReference>
<evidence type="ECO:0000256" key="8">
    <source>
        <dbReference type="ARBA" id="ARBA00023154"/>
    </source>
</evidence>
<evidence type="ECO:0000256" key="13">
    <source>
        <dbReference type="PIRNR" id="PIRNR001365"/>
    </source>
</evidence>
<dbReference type="PANTHER" id="PTHR12128">
    <property type="entry name" value="DIHYDRODIPICOLINATE SYNTHASE"/>
    <property type="match status" value="1"/>
</dbReference>
<evidence type="ECO:0000256" key="10">
    <source>
        <dbReference type="ARBA" id="ARBA00023270"/>
    </source>
</evidence>
<keyword evidence="9 12" id="KW-0456">Lyase</keyword>
<keyword evidence="10 12" id="KW-0704">Schiff base</keyword>
<comment type="caution">
    <text evidence="16">The sequence shown here is derived from an EMBL/GenBank/DDBJ whole genome shotgun (WGS) entry which is preliminary data.</text>
</comment>
<dbReference type="Pfam" id="PF00701">
    <property type="entry name" value="DHDPS"/>
    <property type="match status" value="1"/>
</dbReference>
<dbReference type="RefSeq" id="WP_190931587.1">
    <property type="nucleotide sequence ID" value="NZ_JACXJA010000050.1"/>
</dbReference>
<feature type="site" description="Part of a proton relay during catalysis" evidence="12">
    <location>
        <position position="112"/>
    </location>
</feature>
<dbReference type="HAMAP" id="MF_00418">
    <property type="entry name" value="DapA"/>
    <property type="match status" value="1"/>
</dbReference>
<evidence type="ECO:0000256" key="9">
    <source>
        <dbReference type="ARBA" id="ARBA00023239"/>
    </source>
</evidence>
<dbReference type="GO" id="GO:0009089">
    <property type="term" value="P:lysine biosynthetic process via diaminopimelate"/>
    <property type="evidence" value="ECO:0007669"/>
    <property type="project" value="UniProtKB-UniRule"/>
</dbReference>
<protein>
    <recommendedName>
        <fullName evidence="4 12">4-hydroxy-tetrahydrodipicolinate synthase</fullName>
        <shortName evidence="12">HTPA synthase</shortName>
        <ecNumber evidence="4 12">4.3.3.7</ecNumber>
    </recommendedName>
</protein>
<evidence type="ECO:0000256" key="14">
    <source>
        <dbReference type="PIRSR" id="PIRSR001365-1"/>
    </source>
</evidence>
<keyword evidence="7 12" id="KW-0220">Diaminopimelate biosynthesis</keyword>
<evidence type="ECO:0000256" key="15">
    <source>
        <dbReference type="PIRSR" id="PIRSR001365-2"/>
    </source>
</evidence>
<keyword evidence="5 12" id="KW-0963">Cytoplasm</keyword>
<reference evidence="16" key="1">
    <citation type="submission" date="2020-09" db="EMBL/GenBank/DDBJ databases">
        <title>A novel bacterium of genus Paenibacillus, isolated from South China Sea.</title>
        <authorList>
            <person name="Huang H."/>
            <person name="Mo K."/>
            <person name="Hu Y."/>
        </authorList>
    </citation>
    <scope>NUCLEOTIDE SEQUENCE</scope>
    <source>
        <strain evidence="16">IB182363</strain>
    </source>
</reference>
<gene>
    <name evidence="12 16" type="primary">dapA</name>
    <name evidence="16" type="ORF">IDH45_28670</name>
</gene>
<sequence length="292" mass="31810">MLTEQLKGVIVPVVTPFTEEGELDTGSFRHVVQTLMDQRAHGIVINGTTGECPTVRPEEVRLLMEAALEARGERTFPILIGTGSNDTAEAVSLTKQAQTLGADGALVVTPYYNRPSKQGVMEHYRRVADVGLPVVAYHIPHRTGLELTSGDIAAILGIEGVAGIKESTGGVRNFIELSGHTDKALLCGDDLYFFAALCCGASGAMMASANMYTGRFVEVYEQFSLGRWPEARARFEELVPLIGLLFAEPNPSPVKWMMKQTGLLLSDRVRLPMTPVSEGLERKLAELLFCDR</sequence>
<feature type="active site" description="Schiff-base intermediate with substrate" evidence="12 14">
    <location>
        <position position="165"/>
    </location>
</feature>
<evidence type="ECO:0000256" key="7">
    <source>
        <dbReference type="ARBA" id="ARBA00022915"/>
    </source>
</evidence>
<keyword evidence="17" id="KW-1185">Reference proteome</keyword>
<dbReference type="PANTHER" id="PTHR12128:SF66">
    <property type="entry name" value="4-HYDROXY-2-OXOGLUTARATE ALDOLASE, MITOCHONDRIAL"/>
    <property type="match status" value="1"/>
</dbReference>
<dbReference type="NCBIfam" id="TIGR00674">
    <property type="entry name" value="dapA"/>
    <property type="match status" value="1"/>
</dbReference>
<keyword evidence="6 12" id="KW-0028">Amino-acid biosynthesis</keyword>
<evidence type="ECO:0000256" key="2">
    <source>
        <dbReference type="ARBA" id="ARBA00005120"/>
    </source>
</evidence>
<feature type="binding site" evidence="15">
    <location>
        <position position="205"/>
    </location>
    <ligand>
        <name>pyruvate</name>
        <dbReference type="ChEBI" id="CHEBI:15361"/>
    </ligand>
</feature>
<dbReference type="PROSITE" id="PS00666">
    <property type="entry name" value="DHDPS_2"/>
    <property type="match status" value="1"/>
</dbReference>
<evidence type="ECO:0000256" key="5">
    <source>
        <dbReference type="ARBA" id="ARBA00022490"/>
    </source>
</evidence>
<name>A0A927CE67_9BACL</name>
<comment type="similarity">
    <text evidence="3 12 13">Belongs to the DapA family.</text>
</comment>
<organism evidence="16 17">
    <name type="scientific">Paenibacillus oceani</name>
    <dbReference type="NCBI Taxonomy" id="2772510"/>
    <lineage>
        <taxon>Bacteria</taxon>
        <taxon>Bacillati</taxon>
        <taxon>Bacillota</taxon>
        <taxon>Bacilli</taxon>
        <taxon>Bacillales</taxon>
        <taxon>Paenibacillaceae</taxon>
        <taxon>Paenibacillus</taxon>
    </lineage>
</organism>
<dbReference type="PIRSF" id="PIRSF001365">
    <property type="entry name" value="DHDPS"/>
    <property type="match status" value="1"/>
</dbReference>
<feature type="site" description="Part of a proton relay during catalysis" evidence="12">
    <location>
        <position position="48"/>
    </location>
</feature>